<comment type="subcellular location">
    <subcellularLocation>
        <location evidence="1">Cell inner membrane</location>
        <topology evidence="1">Multi-pass membrane protein</topology>
    </subcellularLocation>
</comment>
<keyword evidence="10 15" id="KW-1133">Transmembrane helix</keyword>
<feature type="coiled-coil region" evidence="14">
    <location>
        <begin position="290"/>
        <end position="396"/>
    </location>
</feature>
<evidence type="ECO:0000313" key="20">
    <source>
        <dbReference type="Proteomes" id="UP000199107"/>
    </source>
</evidence>
<accession>A0A1G9ERG3</accession>
<feature type="domain" description="AAA" evidence="17">
    <location>
        <begin position="576"/>
        <end position="687"/>
    </location>
</feature>
<evidence type="ECO:0000256" key="10">
    <source>
        <dbReference type="ARBA" id="ARBA00022989"/>
    </source>
</evidence>
<dbReference type="Pfam" id="PF13807">
    <property type="entry name" value="GNVR"/>
    <property type="match status" value="1"/>
</dbReference>
<keyword evidence="14" id="KW-0175">Coiled coil</keyword>
<dbReference type="STRING" id="48727.SAMN05192555_101199"/>
<organism evidence="19 20">
    <name type="scientific">Franzmannia pantelleriensis</name>
    <dbReference type="NCBI Taxonomy" id="48727"/>
    <lineage>
        <taxon>Bacteria</taxon>
        <taxon>Pseudomonadati</taxon>
        <taxon>Pseudomonadota</taxon>
        <taxon>Gammaproteobacteria</taxon>
        <taxon>Oceanospirillales</taxon>
        <taxon>Halomonadaceae</taxon>
        <taxon>Franzmannia</taxon>
    </lineage>
</organism>
<feature type="transmembrane region" description="Helical" evidence="15">
    <location>
        <begin position="29"/>
        <end position="48"/>
    </location>
</feature>
<dbReference type="NCBIfam" id="TIGR01007">
    <property type="entry name" value="eps_fam"/>
    <property type="match status" value="1"/>
</dbReference>
<keyword evidence="6 15" id="KW-0812">Transmembrane</keyword>
<evidence type="ECO:0000259" key="17">
    <source>
        <dbReference type="Pfam" id="PF13614"/>
    </source>
</evidence>
<evidence type="ECO:0000256" key="15">
    <source>
        <dbReference type="SAM" id="Phobius"/>
    </source>
</evidence>
<dbReference type="InterPro" id="IPR027417">
    <property type="entry name" value="P-loop_NTPase"/>
</dbReference>
<name>A0A1G9ERG3_9GAMM</name>
<feature type="domain" description="Tyrosine-protein kinase G-rich" evidence="18">
    <location>
        <begin position="404"/>
        <end position="480"/>
    </location>
</feature>
<keyword evidence="8 19" id="KW-0418">Kinase</keyword>
<dbReference type="Proteomes" id="UP000199107">
    <property type="component" value="Unassembled WGS sequence"/>
</dbReference>
<dbReference type="InterPro" id="IPR025669">
    <property type="entry name" value="AAA_dom"/>
</dbReference>
<evidence type="ECO:0000256" key="7">
    <source>
        <dbReference type="ARBA" id="ARBA00022741"/>
    </source>
</evidence>
<dbReference type="GO" id="GO:0005886">
    <property type="term" value="C:plasma membrane"/>
    <property type="evidence" value="ECO:0007669"/>
    <property type="project" value="UniProtKB-SubCell"/>
</dbReference>
<dbReference type="Pfam" id="PF02706">
    <property type="entry name" value="Wzz"/>
    <property type="match status" value="1"/>
</dbReference>
<dbReference type="InterPro" id="IPR003856">
    <property type="entry name" value="LPS_length_determ_N"/>
</dbReference>
<gene>
    <name evidence="19" type="ORF">SAMN05192555_101199</name>
</gene>
<dbReference type="InterPro" id="IPR050445">
    <property type="entry name" value="Bact_polysacc_biosynth/exp"/>
</dbReference>
<evidence type="ECO:0000259" key="18">
    <source>
        <dbReference type="Pfam" id="PF13807"/>
    </source>
</evidence>
<dbReference type="InterPro" id="IPR032807">
    <property type="entry name" value="GNVR"/>
</dbReference>
<evidence type="ECO:0000256" key="3">
    <source>
        <dbReference type="ARBA" id="ARBA00022475"/>
    </source>
</evidence>
<comment type="similarity">
    <text evidence="2">Belongs to the etk/wzc family.</text>
</comment>
<dbReference type="GO" id="GO:0042802">
    <property type="term" value="F:identical protein binding"/>
    <property type="evidence" value="ECO:0007669"/>
    <property type="project" value="UniProtKB-ARBA"/>
</dbReference>
<keyword evidence="9" id="KW-0067">ATP-binding</keyword>
<evidence type="ECO:0000256" key="8">
    <source>
        <dbReference type="ARBA" id="ARBA00022777"/>
    </source>
</evidence>
<proteinExistence type="inferred from homology"/>
<evidence type="ECO:0000256" key="1">
    <source>
        <dbReference type="ARBA" id="ARBA00004429"/>
    </source>
</evidence>
<dbReference type="AlphaFoldDB" id="A0A1G9ERG3"/>
<dbReference type="FunFam" id="3.40.50.300:FF:000527">
    <property type="entry name" value="Tyrosine-protein kinase etk"/>
    <property type="match status" value="1"/>
</dbReference>
<evidence type="ECO:0000256" key="13">
    <source>
        <dbReference type="ARBA" id="ARBA00053015"/>
    </source>
</evidence>
<comment type="catalytic activity">
    <reaction evidence="13">
        <text>L-tyrosyl-[protein] + ATP = O-phospho-L-tyrosyl-[protein] + ADP + H(+)</text>
        <dbReference type="Rhea" id="RHEA:10596"/>
        <dbReference type="Rhea" id="RHEA-COMP:10136"/>
        <dbReference type="Rhea" id="RHEA-COMP:20101"/>
        <dbReference type="ChEBI" id="CHEBI:15378"/>
        <dbReference type="ChEBI" id="CHEBI:30616"/>
        <dbReference type="ChEBI" id="CHEBI:46858"/>
        <dbReference type="ChEBI" id="CHEBI:61978"/>
        <dbReference type="ChEBI" id="CHEBI:456216"/>
    </reaction>
</comment>
<feature type="transmembrane region" description="Helical" evidence="15">
    <location>
        <begin position="463"/>
        <end position="484"/>
    </location>
</feature>
<evidence type="ECO:0000256" key="5">
    <source>
        <dbReference type="ARBA" id="ARBA00022679"/>
    </source>
</evidence>
<dbReference type="CDD" id="cd05387">
    <property type="entry name" value="BY-kinase"/>
    <property type="match status" value="1"/>
</dbReference>
<evidence type="ECO:0000256" key="9">
    <source>
        <dbReference type="ARBA" id="ARBA00022840"/>
    </source>
</evidence>
<dbReference type="RefSeq" id="WP_245701384.1">
    <property type="nucleotide sequence ID" value="NZ_FNGH01000001.1"/>
</dbReference>
<evidence type="ECO:0000256" key="14">
    <source>
        <dbReference type="SAM" id="Coils"/>
    </source>
</evidence>
<sequence>MTKMSSIPISPPSNNDINLRRFFGNLLQYKWWIIGITLIFMTWGWIYGQLSVPIYQGDALIQIERRGTVNPLADAMGGEAEDSALAEVRILRSRMVLGQVVDQTDIDTLVQPRRLPIVGEYVQRNGIARPELDNMSPVGWLLERLPFNLLDAIGFDQSVWGGESIQVSELAVDDEYRNVSFTLRVSDTNAYQLYRGDEPLGDGVVGQDERFLDGAVTLRVAEINAPQLSEFNLTKLSRTAAIGYLASRLDVIPDAARGSGGTGIITLLLRGENRAEINESLNAIARTFLLQNIQRRSEEADKRLAFLEEQAPVIRENLNAAENRLNDYRVEEGSVDLTSESASLVTRFIELEERINELEVSEEEMSQRYTRNHPAYQSLIRQRSRLLEERERLNARIDEMPGSQQEIIRMTRDVEVAQSIYVSMLNRAQELQVSRAGIVGNIRIIDQAHVGGWPISPNKNLMLLLYSFLGLMLGTTFAVVLGLMKRGVETPQQLEELGLPVYATIPQSESQQKLVRKVRNRRDKYSKSVIYGALASSDPTDGAIEALRGLRTSLHFAMLESKNHCVMITGPTAELGKSFTCINLAAACAQGGQRVLLIDGDMRKGHLHDAFGGSAEHGFSELLAGKIEWHEAIRSTEIEGLQYISRGKKPPNPAELLMQKRFSIFVDGFSPEYDLVIIDTPPILAVTDAAIVGKLAGTSLLLARFQVTTSKEIEAALRRLEAAGVNPRGCILNGIESRLARQYGYQYYSYSYS</sequence>
<feature type="domain" description="Polysaccharide chain length determinant N-terminal" evidence="16">
    <location>
        <begin position="15"/>
        <end position="103"/>
    </location>
</feature>
<dbReference type="SUPFAM" id="SSF52540">
    <property type="entry name" value="P-loop containing nucleoside triphosphate hydrolases"/>
    <property type="match status" value="1"/>
</dbReference>
<evidence type="ECO:0000259" key="16">
    <source>
        <dbReference type="Pfam" id="PF02706"/>
    </source>
</evidence>
<dbReference type="Pfam" id="PF13614">
    <property type="entry name" value="AAA_31"/>
    <property type="match status" value="1"/>
</dbReference>
<protein>
    <submittedName>
        <fullName evidence="19">Tyrosine-protein kinase Etk/Wzc</fullName>
    </submittedName>
</protein>
<dbReference type="PANTHER" id="PTHR32309">
    <property type="entry name" value="TYROSINE-PROTEIN KINASE"/>
    <property type="match status" value="1"/>
</dbReference>
<keyword evidence="3" id="KW-1003">Cell membrane</keyword>
<dbReference type="Pfam" id="PF23607">
    <property type="entry name" value="WZC_N"/>
    <property type="match status" value="1"/>
</dbReference>
<evidence type="ECO:0000256" key="2">
    <source>
        <dbReference type="ARBA" id="ARBA00008883"/>
    </source>
</evidence>
<dbReference type="PANTHER" id="PTHR32309:SF32">
    <property type="entry name" value="TYROSINE-PROTEIN KINASE ETK-RELATED"/>
    <property type="match status" value="1"/>
</dbReference>
<dbReference type="GO" id="GO:0005524">
    <property type="term" value="F:ATP binding"/>
    <property type="evidence" value="ECO:0007669"/>
    <property type="project" value="UniProtKB-KW"/>
</dbReference>
<keyword evidence="12" id="KW-0829">Tyrosine-protein kinase</keyword>
<keyword evidence="7" id="KW-0547">Nucleotide-binding</keyword>
<evidence type="ECO:0000256" key="12">
    <source>
        <dbReference type="ARBA" id="ARBA00023137"/>
    </source>
</evidence>
<keyword evidence="11 15" id="KW-0472">Membrane</keyword>
<evidence type="ECO:0000313" key="19">
    <source>
        <dbReference type="EMBL" id="SDK78595.1"/>
    </source>
</evidence>
<evidence type="ECO:0000256" key="6">
    <source>
        <dbReference type="ARBA" id="ARBA00022692"/>
    </source>
</evidence>
<keyword evidence="5" id="KW-0808">Transferase</keyword>
<dbReference type="EMBL" id="FNGH01000001">
    <property type="protein sequence ID" value="SDK78595.1"/>
    <property type="molecule type" value="Genomic_DNA"/>
</dbReference>
<dbReference type="InterPro" id="IPR005702">
    <property type="entry name" value="Wzc-like_C"/>
</dbReference>
<keyword evidence="20" id="KW-1185">Reference proteome</keyword>
<dbReference type="Gene3D" id="3.40.50.300">
    <property type="entry name" value="P-loop containing nucleotide triphosphate hydrolases"/>
    <property type="match status" value="1"/>
</dbReference>
<dbReference type="GO" id="GO:0004713">
    <property type="term" value="F:protein tyrosine kinase activity"/>
    <property type="evidence" value="ECO:0007669"/>
    <property type="project" value="UniProtKB-KW"/>
</dbReference>
<evidence type="ECO:0000256" key="4">
    <source>
        <dbReference type="ARBA" id="ARBA00022519"/>
    </source>
</evidence>
<reference evidence="20" key="1">
    <citation type="submission" date="2016-10" db="EMBL/GenBank/DDBJ databases">
        <authorList>
            <person name="Varghese N."/>
            <person name="Submissions S."/>
        </authorList>
    </citation>
    <scope>NUCLEOTIDE SEQUENCE [LARGE SCALE GENOMIC DNA]</scope>
    <source>
        <strain evidence="20">AAP</strain>
    </source>
</reference>
<keyword evidence="4" id="KW-0997">Cell inner membrane</keyword>
<evidence type="ECO:0000256" key="11">
    <source>
        <dbReference type="ARBA" id="ARBA00023136"/>
    </source>
</evidence>